<gene>
    <name evidence="3" type="ORF">H9Y05_08985</name>
</gene>
<dbReference type="Proteomes" id="UP000652681">
    <property type="component" value="Unassembled WGS sequence"/>
</dbReference>
<keyword evidence="1" id="KW-1133">Transmembrane helix</keyword>
<keyword evidence="1" id="KW-0812">Transmembrane</keyword>
<proteinExistence type="predicted"/>
<evidence type="ECO:0000313" key="4">
    <source>
        <dbReference type="Proteomes" id="UP000652681"/>
    </source>
</evidence>
<accession>A0A8J6PPT5</accession>
<dbReference type="InterPro" id="IPR000727">
    <property type="entry name" value="T_SNARE_dom"/>
</dbReference>
<dbReference type="InterPro" id="IPR003399">
    <property type="entry name" value="Mce/MlaD"/>
</dbReference>
<organism evidence="3 4">
    <name type="scientific">Taishania pollutisoli</name>
    <dbReference type="NCBI Taxonomy" id="2766479"/>
    <lineage>
        <taxon>Bacteria</taxon>
        <taxon>Pseudomonadati</taxon>
        <taxon>Bacteroidota</taxon>
        <taxon>Flavobacteriia</taxon>
        <taxon>Flavobacteriales</taxon>
        <taxon>Crocinitomicaceae</taxon>
        <taxon>Taishania</taxon>
    </lineage>
</organism>
<comment type="caution">
    <text evidence="3">The sequence shown here is derived from an EMBL/GenBank/DDBJ whole genome shotgun (WGS) entry which is preliminary data.</text>
</comment>
<feature type="domain" description="T-SNARE coiled-coil homology" evidence="2">
    <location>
        <begin position="172"/>
        <end position="234"/>
    </location>
</feature>
<evidence type="ECO:0000256" key="1">
    <source>
        <dbReference type="SAM" id="Phobius"/>
    </source>
</evidence>
<dbReference type="PANTHER" id="PTHR33371">
    <property type="entry name" value="INTERMEMBRANE PHOSPHOLIPID TRANSPORT SYSTEM BINDING PROTEIN MLAD-RELATED"/>
    <property type="match status" value="1"/>
</dbReference>
<dbReference type="PANTHER" id="PTHR33371:SF4">
    <property type="entry name" value="INTERMEMBRANE PHOSPHOLIPID TRANSPORT SYSTEM BINDING PROTEIN MLAD"/>
    <property type="match status" value="1"/>
</dbReference>
<dbReference type="Pfam" id="PF02470">
    <property type="entry name" value="MlaD"/>
    <property type="match status" value="1"/>
</dbReference>
<dbReference type="InterPro" id="IPR052336">
    <property type="entry name" value="MlaD_Phospholipid_Transporter"/>
</dbReference>
<dbReference type="PROSITE" id="PS50192">
    <property type="entry name" value="T_SNARE"/>
    <property type="match status" value="1"/>
</dbReference>
<dbReference type="RefSeq" id="WP_163492729.1">
    <property type="nucleotide sequence ID" value="NZ_JACVEL010000005.1"/>
</dbReference>
<dbReference type="EMBL" id="JACVEL010000005">
    <property type="protein sequence ID" value="MBC9812603.1"/>
    <property type="molecule type" value="Genomic_DNA"/>
</dbReference>
<protein>
    <submittedName>
        <fullName evidence="3">MCE family protein</fullName>
    </submittedName>
</protein>
<evidence type="ECO:0000259" key="2">
    <source>
        <dbReference type="PROSITE" id="PS50192"/>
    </source>
</evidence>
<keyword evidence="4" id="KW-1185">Reference proteome</keyword>
<reference evidence="3" key="1">
    <citation type="submission" date="2020-09" db="EMBL/GenBank/DDBJ databases">
        <title>Taishania pollutisoli gen. nov., sp. nov., Isolated from Tetrabromobisphenol A-Contaminated Soil.</title>
        <authorList>
            <person name="Chen Q."/>
        </authorList>
    </citation>
    <scope>NUCLEOTIDE SEQUENCE</scope>
    <source>
        <strain evidence="3">CZZ-1</strain>
    </source>
</reference>
<keyword evidence="1" id="KW-0472">Membrane</keyword>
<feature type="transmembrane region" description="Helical" evidence="1">
    <location>
        <begin position="7"/>
        <end position="27"/>
    </location>
</feature>
<dbReference type="AlphaFoldDB" id="A0A8J6PPT5"/>
<sequence length="345" mass="37816">MKISKELKTGVISIVAIGLLIAGVNFLKGNSFFGGDDVYYVYLSESGGVAPATSVYVNGVIVGKVLEVGLTGEKEENKKVLMKFNIQDRNFRIPVGSNIHAGSVDLLSKGLIIIPNEDISKYHNPSDYIQGDITSSLMSEVKQYADPLIQKVSAVANSLDKFIVSFSAFWDTTANSELKETFNEVQSALKKFGNVATELEGLMVTEKAKLSRIFSNVESITSNLHKSNEKIEGIIGNAKTFTDDLVTADFKGTIEEAKMTLNKFNTMLDAATKGEGTLGKLLSDEQLYNELNTTNQRLQSLVGDIEKHPERYIHFSVFGAKTKGVPLSPSEERKLKQLLDSTNLK</sequence>
<name>A0A8J6PPT5_9FLAO</name>
<evidence type="ECO:0000313" key="3">
    <source>
        <dbReference type="EMBL" id="MBC9812603.1"/>
    </source>
</evidence>